<evidence type="ECO:0000313" key="5">
    <source>
        <dbReference type="Proteomes" id="UP000316988"/>
    </source>
</evidence>
<gene>
    <name evidence="4" type="ORF">FNM00_12790</name>
</gene>
<dbReference type="SUPFAM" id="SSF48452">
    <property type="entry name" value="TPR-like"/>
    <property type="match status" value="1"/>
</dbReference>
<dbReference type="PANTHER" id="PTHR16305:SF28">
    <property type="entry name" value="GUANYLATE CYCLASE DOMAIN-CONTAINING PROTEIN"/>
    <property type="match status" value="1"/>
</dbReference>
<evidence type="ECO:0000256" key="2">
    <source>
        <dbReference type="ARBA" id="ARBA00022840"/>
    </source>
</evidence>
<dbReference type="EMBL" id="VLNT01000010">
    <property type="protein sequence ID" value="TSD62222.1"/>
    <property type="molecule type" value="Genomic_DNA"/>
</dbReference>
<keyword evidence="2" id="KW-0067">ATP-binding</keyword>
<proteinExistence type="predicted"/>
<sequence length="843" mass="90530">MMSMRTMASVREHGGYVIGRHEERVFLLGQLHAAPSVPPRIILVDGPMGSGKTALVTSALAEIERPVLLARADRFAGASPLASARPVIESLLDADLQQMIEEHSLRGILRECITVLRERDAIITIDDAQWLDPMSSQFFADLISGTAPLTVLLAYRQAMAPVRLIDTARSAGASIEHLSVGPLADPDIATLSAGVTTEQQRIVVETADGNPLFARTLRAAFLRHPDATTLDEVLPLGRGPRSELLRSVVSADVRALPACARRTLEAVAVLGAIDPARLAALTGGDVAEDLVLLRRHGLIDDESSEAIHPVVRSSTYQSAAEDDLADLHRRAAALAGTTPLESAEHLSRLRSHLTDDDLSVLLDTAEHALGTDPASVERWLRASLHLREPRRDLLLARALALSGRVDEAAPLLEPLLDLPGHGAEARALLAHALRMSGQPDEAHEVLSSYAGPRIPALLLELAATSSLTDGHDPADPLLIELSAAHGEPYASASAALRTIALLNTGNIGAARREFDGVLAAMLARPAEELREVMDAAACAVWCAYMLDELPQGIEFGERMLRIARRFGRMSVQPLLYCALAFCLTQAGRLEDADAAADLAVETAERYRVPDIVAMARVAQALSAFLQQDMELLRERRDALQASPLPAVRWWRRTAQSALARTSAMLGEPIPHVLVTDPPDVTTPLRYADAATVALFEGDTETARRYYEEGRQLALEYGVASQSALLGVLLSGVIAGDGPASAARAIDLLEEARDSFERLGMPCHLSMAVGNLQRLRASATGEALNALTPRETEVADLLADGKTNQEIADALVISRRTAEEHVGNVLRKLGLSSRHGVLSALRGR</sequence>
<organism evidence="4 5">
    <name type="scientific">Aeromicrobium piscarium</name>
    <dbReference type="NCBI Taxonomy" id="2590901"/>
    <lineage>
        <taxon>Bacteria</taxon>
        <taxon>Bacillati</taxon>
        <taxon>Actinomycetota</taxon>
        <taxon>Actinomycetes</taxon>
        <taxon>Propionibacteriales</taxon>
        <taxon>Nocardioidaceae</taxon>
        <taxon>Aeromicrobium</taxon>
    </lineage>
</organism>
<dbReference type="InterPro" id="IPR011990">
    <property type="entry name" value="TPR-like_helical_dom_sf"/>
</dbReference>
<accession>A0A554S7B0</accession>
<dbReference type="Pfam" id="PF14559">
    <property type="entry name" value="TPR_19"/>
    <property type="match status" value="1"/>
</dbReference>
<keyword evidence="5" id="KW-1185">Reference proteome</keyword>
<comment type="caution">
    <text evidence="4">The sequence shown here is derived from an EMBL/GenBank/DDBJ whole genome shotgun (WGS) entry which is preliminary data.</text>
</comment>
<protein>
    <submittedName>
        <fullName evidence="4">AAA family ATPase</fullName>
    </submittedName>
</protein>
<dbReference type="Pfam" id="PF13191">
    <property type="entry name" value="AAA_16"/>
    <property type="match status" value="1"/>
</dbReference>
<dbReference type="OrthoDB" id="134933at2"/>
<dbReference type="PROSITE" id="PS50043">
    <property type="entry name" value="HTH_LUXR_2"/>
    <property type="match status" value="1"/>
</dbReference>
<dbReference type="GO" id="GO:0005737">
    <property type="term" value="C:cytoplasm"/>
    <property type="evidence" value="ECO:0007669"/>
    <property type="project" value="TreeGrafter"/>
</dbReference>
<dbReference type="InterPro" id="IPR000792">
    <property type="entry name" value="Tscrpt_reg_LuxR_C"/>
</dbReference>
<dbReference type="GO" id="GO:0003677">
    <property type="term" value="F:DNA binding"/>
    <property type="evidence" value="ECO:0007669"/>
    <property type="project" value="InterPro"/>
</dbReference>
<dbReference type="GO" id="GO:0004016">
    <property type="term" value="F:adenylate cyclase activity"/>
    <property type="evidence" value="ECO:0007669"/>
    <property type="project" value="TreeGrafter"/>
</dbReference>
<keyword evidence="1" id="KW-0547">Nucleotide-binding</keyword>
<dbReference type="InterPro" id="IPR036388">
    <property type="entry name" value="WH-like_DNA-bd_sf"/>
</dbReference>
<dbReference type="GO" id="GO:0005524">
    <property type="term" value="F:ATP binding"/>
    <property type="evidence" value="ECO:0007669"/>
    <property type="project" value="UniProtKB-KW"/>
</dbReference>
<dbReference type="Proteomes" id="UP000316988">
    <property type="component" value="Unassembled WGS sequence"/>
</dbReference>
<dbReference type="Gene3D" id="1.25.40.10">
    <property type="entry name" value="Tetratricopeptide repeat domain"/>
    <property type="match status" value="1"/>
</dbReference>
<evidence type="ECO:0000313" key="4">
    <source>
        <dbReference type="EMBL" id="TSD62222.1"/>
    </source>
</evidence>
<dbReference type="Gene3D" id="1.10.10.10">
    <property type="entry name" value="Winged helix-like DNA-binding domain superfamily/Winged helix DNA-binding domain"/>
    <property type="match status" value="1"/>
</dbReference>
<dbReference type="InterPro" id="IPR027417">
    <property type="entry name" value="P-loop_NTPase"/>
</dbReference>
<dbReference type="SUPFAM" id="SSF52540">
    <property type="entry name" value="P-loop containing nucleoside triphosphate hydrolases"/>
    <property type="match status" value="1"/>
</dbReference>
<dbReference type="Pfam" id="PF00196">
    <property type="entry name" value="GerE"/>
    <property type="match status" value="1"/>
</dbReference>
<dbReference type="GO" id="GO:0006355">
    <property type="term" value="P:regulation of DNA-templated transcription"/>
    <property type="evidence" value="ECO:0007669"/>
    <property type="project" value="InterPro"/>
</dbReference>
<dbReference type="InterPro" id="IPR041664">
    <property type="entry name" value="AAA_16"/>
</dbReference>
<dbReference type="PANTHER" id="PTHR16305">
    <property type="entry name" value="TESTICULAR SOLUBLE ADENYLYL CYCLASE"/>
    <property type="match status" value="1"/>
</dbReference>
<dbReference type="SUPFAM" id="SSF46894">
    <property type="entry name" value="C-terminal effector domain of the bipartite response regulators"/>
    <property type="match status" value="1"/>
</dbReference>
<dbReference type="AlphaFoldDB" id="A0A554S7B0"/>
<reference evidence="4 5" key="1">
    <citation type="submission" date="2019-07" db="EMBL/GenBank/DDBJ databases">
        <authorList>
            <person name="Zhao L.H."/>
        </authorList>
    </citation>
    <scope>NUCLEOTIDE SEQUENCE [LARGE SCALE GENOMIC DNA]</scope>
    <source>
        <strain evidence="4 5">Co35</strain>
    </source>
</reference>
<dbReference type="PRINTS" id="PR00038">
    <property type="entry name" value="HTHLUXR"/>
</dbReference>
<feature type="domain" description="HTH luxR-type" evidence="3">
    <location>
        <begin position="779"/>
        <end position="843"/>
    </location>
</feature>
<evidence type="ECO:0000259" key="3">
    <source>
        <dbReference type="PROSITE" id="PS50043"/>
    </source>
</evidence>
<dbReference type="InterPro" id="IPR016032">
    <property type="entry name" value="Sig_transdc_resp-reg_C-effctor"/>
</dbReference>
<evidence type="ECO:0000256" key="1">
    <source>
        <dbReference type="ARBA" id="ARBA00022741"/>
    </source>
</evidence>
<dbReference type="SMART" id="SM00421">
    <property type="entry name" value="HTH_LUXR"/>
    <property type="match status" value="1"/>
</dbReference>
<dbReference type="CDD" id="cd06170">
    <property type="entry name" value="LuxR_C_like"/>
    <property type="match status" value="1"/>
</dbReference>
<name>A0A554S7B0_9ACTN</name>